<dbReference type="SUPFAM" id="SSF53474">
    <property type="entry name" value="alpha/beta-Hydrolases"/>
    <property type="match status" value="1"/>
</dbReference>
<organism evidence="3 4">
    <name type="scientific">Oikopleura dioica</name>
    <name type="common">Tunicate</name>
    <dbReference type="NCBI Taxonomy" id="34765"/>
    <lineage>
        <taxon>Eukaryota</taxon>
        <taxon>Metazoa</taxon>
        <taxon>Chordata</taxon>
        <taxon>Tunicata</taxon>
        <taxon>Appendicularia</taxon>
        <taxon>Copelata</taxon>
        <taxon>Oikopleuridae</taxon>
        <taxon>Oikopleura</taxon>
    </lineage>
</organism>
<dbReference type="EMBL" id="OU015567">
    <property type="protein sequence ID" value="CAG5114307.1"/>
    <property type="molecule type" value="Genomic_DNA"/>
</dbReference>
<dbReference type="Gene3D" id="3.40.50.1820">
    <property type="entry name" value="alpha/beta hydrolase"/>
    <property type="match status" value="1"/>
</dbReference>
<proteinExistence type="predicted"/>
<dbReference type="Proteomes" id="UP001158576">
    <property type="component" value="Chromosome 2"/>
</dbReference>
<dbReference type="InterPro" id="IPR002018">
    <property type="entry name" value="CarbesteraseB"/>
</dbReference>
<dbReference type="InterPro" id="IPR050309">
    <property type="entry name" value="Type-B_Carboxylest/Lipase"/>
</dbReference>
<dbReference type="PANTHER" id="PTHR11559">
    <property type="entry name" value="CARBOXYLESTERASE"/>
    <property type="match status" value="1"/>
</dbReference>
<accession>A0ABN7TFD6</accession>
<feature type="domain" description="Carboxylesterase type B" evidence="2">
    <location>
        <begin position="196"/>
        <end position="755"/>
    </location>
</feature>
<feature type="region of interest" description="Disordered" evidence="1">
    <location>
        <begin position="1"/>
        <end position="67"/>
    </location>
</feature>
<dbReference type="InterPro" id="IPR029058">
    <property type="entry name" value="AB_hydrolase_fold"/>
</dbReference>
<sequence length="764" mass="86848">MQEFVNFRPNQTGREDDLPPPYEELENNSRRDIVIELAPERPPQCLPKPNNQRISEEQPEESNNSGDRLRGKLSLCEFECEQVAQDVAACLDECVECNAVCNEDNHKDCSNDCHCQEQCESRYINEQIKCQDLQDENLSALCYENAWELYADCMLGNCETIVTTTTKTTSTTSTTTTTSTMPPFDGEYYDVDFGDLGTIRGYLHTEFPDVVVMQGIPFMKPPVGDLRWKAPIIERGLDGYPKTHIIDGKTVYFATETSPSCPGAFEATDFMTEDCAYIDIFVPRRAIENNEILKIFLYFHGGAFMGGSNQDVSPIEGAIIASEQNLVVLSSNYRLGAFGFLFSEFLDDRISQEHGLEYYEGKITSGNQGLMDQQMAMIWTAENAKFFAGDRESITIGGMSAGGQSMHAHLVMPSSRNLFHKAIAYSGPNGIPFYNNVEGEEILQGIANLVHCCEAPAGVLPHCLGPTTSEIISCMMGKSAKEINAAAWELKQVLPFGNFDRPTIAAEPYAPIINTGMLKEMPFFHFRKGEMHDKPTIIDVTDNEGYMFVNPIFQGKNCPNTTYPDSQHLCQESWDLFFSKLLSPEDFQALKDFGYYDCPEDGSECIHKADEWLTDFTWYCNMKRCMTDGYPTGSHNRETGLYLARISQRLPWQSIEEGVSHGASEHWFFNDTFRSDPKYEEDAKFQYSIQQYIANFIRTGDPNNYLGNPLEYFHQDQVYWEHFEINNKFLDIGDEGTRRFKIQMDDPRAERCDFWDSLDLYMTI</sequence>
<protein>
    <submittedName>
        <fullName evidence="3">Oidioi.mRNA.OKI2018_I69.chr2.g8367.t1.cds</fullName>
    </submittedName>
</protein>
<name>A0ABN7TFD6_OIKDI</name>
<gene>
    <name evidence="3" type="ORF">OKIOD_LOCUS17132</name>
</gene>
<keyword evidence="4" id="KW-1185">Reference proteome</keyword>
<evidence type="ECO:0000256" key="1">
    <source>
        <dbReference type="SAM" id="MobiDB-lite"/>
    </source>
</evidence>
<evidence type="ECO:0000259" key="2">
    <source>
        <dbReference type="Pfam" id="PF00135"/>
    </source>
</evidence>
<reference evidence="3 4" key="1">
    <citation type="submission" date="2021-04" db="EMBL/GenBank/DDBJ databases">
        <authorList>
            <person name="Bliznina A."/>
        </authorList>
    </citation>
    <scope>NUCLEOTIDE SEQUENCE [LARGE SCALE GENOMIC DNA]</scope>
</reference>
<evidence type="ECO:0000313" key="4">
    <source>
        <dbReference type="Proteomes" id="UP001158576"/>
    </source>
</evidence>
<evidence type="ECO:0000313" key="3">
    <source>
        <dbReference type="EMBL" id="CAG5114307.1"/>
    </source>
</evidence>
<dbReference type="Pfam" id="PF00135">
    <property type="entry name" value="COesterase"/>
    <property type="match status" value="1"/>
</dbReference>